<keyword evidence="5" id="KW-0411">Iron-sulfur</keyword>
<dbReference type="Pfam" id="PF02310">
    <property type="entry name" value="B12-binding"/>
    <property type="match status" value="1"/>
</dbReference>
<gene>
    <name evidence="9" type="primary">bchE</name>
    <name evidence="9" type="ORF">DK419_25310</name>
</gene>
<dbReference type="SFLD" id="SFLDG01123">
    <property type="entry name" value="methyltransferase_(Class_B)"/>
    <property type="match status" value="1"/>
</dbReference>
<dbReference type="GO" id="GO:0051539">
    <property type="term" value="F:4 iron, 4 sulfur cluster binding"/>
    <property type="evidence" value="ECO:0007669"/>
    <property type="project" value="UniProtKB-KW"/>
</dbReference>
<sequence length="504" mass="56564">MRVLLVNVPHPAIGSRIPDDHLPPLGLLAIGGPLLDDGHAVRLIDGEFGPMAPADLVDEVVAWSPDAVLFGHSGSTSGHPVIAEVSRAVASRLPGVPIVYGGVYPTYHWREILAEEPHVTAIVRGEGEETARRLVAGLAAGADLAALPGLAIRRGGEPFATAPAPAIRDLDAYRVGWELIDHARYSYWGGLRAVVVQFSRGCPHPCSYCGQRGFWTRWRHRDPVRFAAELARLHREHRIRVVNFADENPTASPKAWRAFLEALVAENVDLILVGSTRADDIVRDAEILPLYRRAGWQRFLLGLESTDAATLALIRKGGATATDREAIRLLRENGILSMATWVVGFEEETDADHWRGLRQLLSYDPDQIQMLYVTPHRWTPYFRLAAERRVIQADRRLWDYKHQVLATRHLPPWRVLAWVKLAEVVLQARPRALARTLFHPDPALRHAMRWYARMGRRVWFHEIRSFLVRDRRATDGPSVAAFWGAPQDDEEEAMRPARRAGGRA</sequence>
<organism evidence="9 10">
    <name type="scientific">Methylobacterium terrae</name>
    <dbReference type="NCBI Taxonomy" id="2202827"/>
    <lineage>
        <taxon>Bacteria</taxon>
        <taxon>Pseudomonadati</taxon>
        <taxon>Pseudomonadota</taxon>
        <taxon>Alphaproteobacteria</taxon>
        <taxon>Hyphomicrobiales</taxon>
        <taxon>Methylobacteriaceae</taxon>
        <taxon>Methylobacterium</taxon>
    </lineage>
</organism>
<feature type="domain" description="Radical SAM core" evidence="8">
    <location>
        <begin position="188"/>
        <end position="408"/>
    </location>
</feature>
<dbReference type="Gene3D" id="3.40.50.280">
    <property type="entry name" value="Cobalamin-binding domain"/>
    <property type="match status" value="1"/>
</dbReference>
<evidence type="ECO:0000313" key="10">
    <source>
        <dbReference type="Proteomes" id="UP000245444"/>
    </source>
</evidence>
<feature type="region of interest" description="Disordered" evidence="6">
    <location>
        <begin position="485"/>
        <end position="504"/>
    </location>
</feature>
<dbReference type="SMART" id="SM00729">
    <property type="entry name" value="Elp3"/>
    <property type="match status" value="1"/>
</dbReference>
<dbReference type="AlphaFoldDB" id="A0A2U8WSH9"/>
<dbReference type="InterPro" id="IPR058240">
    <property type="entry name" value="rSAM_sf"/>
</dbReference>
<evidence type="ECO:0000259" key="8">
    <source>
        <dbReference type="PROSITE" id="PS51918"/>
    </source>
</evidence>
<evidence type="ECO:0000256" key="3">
    <source>
        <dbReference type="ARBA" id="ARBA00022723"/>
    </source>
</evidence>
<keyword evidence="2" id="KW-0949">S-adenosyl-L-methionine</keyword>
<evidence type="ECO:0000259" key="7">
    <source>
        <dbReference type="PROSITE" id="PS51332"/>
    </source>
</evidence>
<dbReference type="PANTHER" id="PTHR43409:SF13">
    <property type="entry name" value="ANAEROBIC MAGNESIUM-PROTOPORPHYRIN IX MONOMETHYL ESTER CYCLASE"/>
    <property type="match status" value="1"/>
</dbReference>
<dbReference type="InterPro" id="IPR034466">
    <property type="entry name" value="Methyltransferase_Class_B"/>
</dbReference>
<keyword evidence="3" id="KW-0479">Metal-binding</keyword>
<reference evidence="9 10" key="1">
    <citation type="submission" date="2018-05" db="EMBL/GenBank/DDBJ databases">
        <title>Complete Genome Sequence of Methylobacterium sp. 17Sr1-28.</title>
        <authorList>
            <person name="Srinivasan S."/>
        </authorList>
    </citation>
    <scope>NUCLEOTIDE SEQUENCE [LARGE SCALE GENOMIC DNA]</scope>
    <source>
        <strain evidence="9 10">17Sr1-28</strain>
    </source>
</reference>
<dbReference type="SUPFAM" id="SSF102114">
    <property type="entry name" value="Radical SAM enzymes"/>
    <property type="match status" value="1"/>
</dbReference>
<dbReference type="SFLD" id="SFLDG01082">
    <property type="entry name" value="B12-binding_domain_containing"/>
    <property type="match status" value="1"/>
</dbReference>
<dbReference type="SFLD" id="SFLDS00029">
    <property type="entry name" value="Radical_SAM"/>
    <property type="match status" value="1"/>
</dbReference>
<dbReference type="InterPro" id="IPR007197">
    <property type="entry name" value="rSAM"/>
</dbReference>
<dbReference type="GO" id="GO:0005829">
    <property type="term" value="C:cytosol"/>
    <property type="evidence" value="ECO:0007669"/>
    <property type="project" value="TreeGrafter"/>
</dbReference>
<dbReference type="NCBIfam" id="TIGR02026">
    <property type="entry name" value="BchE"/>
    <property type="match status" value="1"/>
</dbReference>
<name>A0A2U8WSH9_9HYPH</name>
<protein>
    <submittedName>
        <fullName evidence="9">Magnesium-protoporphyrin IX monomethyl ester anaerobic oxidative cyclase</fullName>
    </submittedName>
</protein>
<keyword evidence="10" id="KW-1185">Reference proteome</keyword>
<evidence type="ECO:0000313" key="9">
    <source>
        <dbReference type="EMBL" id="AWN49254.1"/>
    </source>
</evidence>
<evidence type="ECO:0000256" key="4">
    <source>
        <dbReference type="ARBA" id="ARBA00023004"/>
    </source>
</evidence>
<dbReference type="OrthoDB" id="9801424at2"/>
<dbReference type="Proteomes" id="UP000245444">
    <property type="component" value="Chromosome"/>
</dbReference>
<dbReference type="PROSITE" id="PS51918">
    <property type="entry name" value="RADICAL_SAM"/>
    <property type="match status" value="1"/>
</dbReference>
<dbReference type="RefSeq" id="WP_109961526.1">
    <property type="nucleotide sequence ID" value="NZ_CP029553.1"/>
</dbReference>
<dbReference type="GO" id="GO:0031419">
    <property type="term" value="F:cobalamin binding"/>
    <property type="evidence" value="ECO:0007669"/>
    <property type="project" value="InterPro"/>
</dbReference>
<dbReference type="EMBL" id="CP029553">
    <property type="protein sequence ID" value="AWN49254.1"/>
    <property type="molecule type" value="Genomic_DNA"/>
</dbReference>
<dbReference type="GO" id="GO:0003824">
    <property type="term" value="F:catalytic activity"/>
    <property type="evidence" value="ECO:0007669"/>
    <property type="project" value="InterPro"/>
</dbReference>
<accession>A0A2U8WSH9</accession>
<feature type="domain" description="B12-binding" evidence="7">
    <location>
        <begin position="9"/>
        <end position="145"/>
    </location>
</feature>
<dbReference type="InterPro" id="IPR006638">
    <property type="entry name" value="Elp3/MiaA/NifB-like_rSAM"/>
</dbReference>
<dbReference type="GO" id="GO:0046872">
    <property type="term" value="F:metal ion binding"/>
    <property type="evidence" value="ECO:0007669"/>
    <property type="project" value="UniProtKB-KW"/>
</dbReference>
<dbReference type="PANTHER" id="PTHR43409">
    <property type="entry name" value="ANAEROBIC MAGNESIUM-PROTOPORPHYRIN IX MONOMETHYL ESTER CYCLASE-RELATED"/>
    <property type="match status" value="1"/>
</dbReference>
<keyword evidence="4" id="KW-0408">Iron</keyword>
<dbReference type="InterPro" id="IPR023404">
    <property type="entry name" value="rSAM_horseshoe"/>
</dbReference>
<proteinExistence type="predicted"/>
<dbReference type="PROSITE" id="PS51332">
    <property type="entry name" value="B12_BINDING"/>
    <property type="match status" value="1"/>
</dbReference>
<evidence type="ECO:0000256" key="2">
    <source>
        <dbReference type="ARBA" id="ARBA00022691"/>
    </source>
</evidence>
<dbReference type="Pfam" id="PF04055">
    <property type="entry name" value="Radical_SAM"/>
    <property type="match status" value="1"/>
</dbReference>
<dbReference type="CDD" id="cd01335">
    <property type="entry name" value="Radical_SAM"/>
    <property type="match status" value="1"/>
</dbReference>
<comment type="cofactor">
    <cofactor evidence="1">
        <name>[4Fe-4S] cluster</name>
        <dbReference type="ChEBI" id="CHEBI:49883"/>
    </cofactor>
</comment>
<evidence type="ECO:0000256" key="6">
    <source>
        <dbReference type="SAM" id="MobiDB-lite"/>
    </source>
</evidence>
<dbReference type="CDD" id="cd02068">
    <property type="entry name" value="radical_SAM_B12_BD"/>
    <property type="match status" value="1"/>
</dbReference>
<evidence type="ECO:0000256" key="5">
    <source>
        <dbReference type="ARBA" id="ARBA00023014"/>
    </source>
</evidence>
<dbReference type="KEGG" id="mtea:DK419_25310"/>
<evidence type="ECO:0000256" key="1">
    <source>
        <dbReference type="ARBA" id="ARBA00001966"/>
    </source>
</evidence>
<dbReference type="Gene3D" id="3.80.30.20">
    <property type="entry name" value="tm_1862 like domain"/>
    <property type="match status" value="1"/>
</dbReference>
<dbReference type="InterPro" id="IPR051198">
    <property type="entry name" value="BchE-like"/>
</dbReference>
<dbReference type="InterPro" id="IPR006158">
    <property type="entry name" value="Cobalamin-bd"/>
</dbReference>